<dbReference type="InterPro" id="IPR014716">
    <property type="entry name" value="Fibrinogen_a/b/g_C_1"/>
</dbReference>
<dbReference type="Proteomes" id="UP001159405">
    <property type="component" value="Unassembled WGS sequence"/>
</dbReference>
<proteinExistence type="predicted"/>
<keyword evidence="2" id="KW-1133">Transmembrane helix</keyword>
<dbReference type="SUPFAM" id="SSF56496">
    <property type="entry name" value="Fibrinogen C-terminal domain-like"/>
    <property type="match status" value="1"/>
</dbReference>
<dbReference type="InterPro" id="IPR036056">
    <property type="entry name" value="Fibrinogen-like_C"/>
</dbReference>
<feature type="transmembrane region" description="Helical" evidence="2">
    <location>
        <begin position="57"/>
        <end position="78"/>
    </location>
</feature>
<organism evidence="4 5">
    <name type="scientific">Porites lobata</name>
    <dbReference type="NCBI Taxonomy" id="104759"/>
    <lineage>
        <taxon>Eukaryota</taxon>
        <taxon>Metazoa</taxon>
        <taxon>Cnidaria</taxon>
        <taxon>Anthozoa</taxon>
        <taxon>Hexacorallia</taxon>
        <taxon>Scleractinia</taxon>
        <taxon>Fungiina</taxon>
        <taxon>Poritidae</taxon>
        <taxon>Porites</taxon>
    </lineage>
</organism>
<keyword evidence="5" id="KW-1185">Reference proteome</keyword>
<feature type="domain" description="Fibrinogen C-terminal" evidence="3">
    <location>
        <begin position="87"/>
        <end position="151"/>
    </location>
</feature>
<dbReference type="InterPro" id="IPR002181">
    <property type="entry name" value="Fibrinogen_a/b/g_C_dom"/>
</dbReference>
<dbReference type="PANTHER" id="PTHR19143">
    <property type="entry name" value="FIBRINOGEN/TENASCIN/ANGIOPOEITIN"/>
    <property type="match status" value="1"/>
</dbReference>
<evidence type="ECO:0000256" key="2">
    <source>
        <dbReference type="SAM" id="Phobius"/>
    </source>
</evidence>
<dbReference type="InterPro" id="IPR050373">
    <property type="entry name" value="Fibrinogen_C-term_domain"/>
</dbReference>
<dbReference type="Gene3D" id="3.90.215.10">
    <property type="entry name" value="Gamma Fibrinogen, chain A, domain 1"/>
    <property type="match status" value="1"/>
</dbReference>
<keyword evidence="2" id="KW-0812">Transmembrane</keyword>
<dbReference type="PROSITE" id="PS51406">
    <property type="entry name" value="FIBRINOGEN_C_2"/>
    <property type="match status" value="1"/>
</dbReference>
<keyword evidence="2" id="KW-0472">Membrane</keyword>
<sequence length="151" mass="16693">MQASRAEPKNEHPYDHLQLFTIQSSPSEDPAGNQIYHENDERRRQQSTENIAISRHMLSAVIAFLALSFLTVVATLILTIRMMPTGASETKANRNCAELYKAGQTISGVYTIDPDGKGAFNVFCDQETTGGGWTVFQKRLDGSVSFRPLLG</sequence>
<evidence type="ECO:0000313" key="5">
    <source>
        <dbReference type="Proteomes" id="UP001159405"/>
    </source>
</evidence>
<feature type="compositionally biased region" description="Basic and acidic residues" evidence="1">
    <location>
        <begin position="37"/>
        <end position="46"/>
    </location>
</feature>
<evidence type="ECO:0000259" key="3">
    <source>
        <dbReference type="PROSITE" id="PS51406"/>
    </source>
</evidence>
<evidence type="ECO:0000313" key="4">
    <source>
        <dbReference type="EMBL" id="CAH3164133.1"/>
    </source>
</evidence>
<dbReference type="NCBIfam" id="NF040941">
    <property type="entry name" value="GGGWT_bact"/>
    <property type="match status" value="1"/>
</dbReference>
<feature type="region of interest" description="Disordered" evidence="1">
    <location>
        <begin position="22"/>
        <end position="46"/>
    </location>
</feature>
<dbReference type="Pfam" id="PF00147">
    <property type="entry name" value="Fibrinogen_C"/>
    <property type="match status" value="1"/>
</dbReference>
<dbReference type="EMBL" id="CALNXK010000128">
    <property type="protein sequence ID" value="CAH3164133.1"/>
    <property type="molecule type" value="Genomic_DNA"/>
</dbReference>
<protein>
    <recommendedName>
        <fullName evidence="3">Fibrinogen C-terminal domain-containing protein</fullName>
    </recommendedName>
</protein>
<accession>A0ABN8QGH2</accession>
<reference evidence="4 5" key="1">
    <citation type="submission" date="2022-05" db="EMBL/GenBank/DDBJ databases">
        <authorList>
            <consortium name="Genoscope - CEA"/>
            <person name="William W."/>
        </authorList>
    </citation>
    <scope>NUCLEOTIDE SEQUENCE [LARGE SCALE GENOMIC DNA]</scope>
</reference>
<evidence type="ECO:0000256" key="1">
    <source>
        <dbReference type="SAM" id="MobiDB-lite"/>
    </source>
</evidence>
<name>A0ABN8QGH2_9CNID</name>
<gene>
    <name evidence="4" type="ORF">PLOB_00006130</name>
</gene>
<comment type="caution">
    <text evidence="4">The sequence shown here is derived from an EMBL/GenBank/DDBJ whole genome shotgun (WGS) entry which is preliminary data.</text>
</comment>